<name>A0A2P2QRX6_RHIMU</name>
<dbReference type="EMBL" id="GGEC01089282">
    <property type="protein sequence ID" value="MBX69766.1"/>
    <property type="molecule type" value="Transcribed_RNA"/>
</dbReference>
<dbReference type="AlphaFoldDB" id="A0A2P2QRX6"/>
<organism evidence="1">
    <name type="scientific">Rhizophora mucronata</name>
    <name type="common">Asiatic mangrove</name>
    <dbReference type="NCBI Taxonomy" id="61149"/>
    <lineage>
        <taxon>Eukaryota</taxon>
        <taxon>Viridiplantae</taxon>
        <taxon>Streptophyta</taxon>
        <taxon>Embryophyta</taxon>
        <taxon>Tracheophyta</taxon>
        <taxon>Spermatophyta</taxon>
        <taxon>Magnoliopsida</taxon>
        <taxon>eudicotyledons</taxon>
        <taxon>Gunneridae</taxon>
        <taxon>Pentapetalae</taxon>
        <taxon>rosids</taxon>
        <taxon>fabids</taxon>
        <taxon>Malpighiales</taxon>
        <taxon>Rhizophoraceae</taxon>
        <taxon>Rhizophora</taxon>
    </lineage>
</organism>
<evidence type="ECO:0000313" key="1">
    <source>
        <dbReference type="EMBL" id="MBX69766.1"/>
    </source>
</evidence>
<sequence length="40" mass="4863">MNFCVTSNCHQHAQNYKNAIWHLIFCFRTQNLCVRLCQLY</sequence>
<protein>
    <submittedName>
        <fullName evidence="1">Uncharacterized protein</fullName>
    </submittedName>
</protein>
<reference evidence="1" key="1">
    <citation type="submission" date="2018-02" db="EMBL/GenBank/DDBJ databases">
        <title>Rhizophora mucronata_Transcriptome.</title>
        <authorList>
            <person name="Meera S.P."/>
            <person name="Sreeshan A."/>
            <person name="Augustine A."/>
        </authorList>
    </citation>
    <scope>NUCLEOTIDE SEQUENCE</scope>
    <source>
        <tissue evidence="1">Leaf</tissue>
    </source>
</reference>
<accession>A0A2P2QRX6</accession>
<proteinExistence type="predicted"/>